<proteinExistence type="predicted"/>
<dbReference type="GO" id="GO:0016491">
    <property type="term" value="F:oxidoreductase activity"/>
    <property type="evidence" value="ECO:0007669"/>
    <property type="project" value="TreeGrafter"/>
</dbReference>
<dbReference type="SUPFAM" id="SSF51735">
    <property type="entry name" value="NAD(P)-binding Rossmann-fold domains"/>
    <property type="match status" value="1"/>
</dbReference>
<evidence type="ECO:0000259" key="1">
    <source>
        <dbReference type="Pfam" id="PF02737"/>
    </source>
</evidence>
<reference evidence="2" key="2">
    <citation type="journal article" date="2014" name="ISME J.">
        <title>Microbial stratification in low pH oxic and suboxic macroscopic growths along an acid mine drainage.</title>
        <authorList>
            <person name="Mendez-Garcia C."/>
            <person name="Mesa V."/>
            <person name="Sprenger R.R."/>
            <person name="Richter M."/>
            <person name="Diez M.S."/>
            <person name="Solano J."/>
            <person name="Bargiela R."/>
            <person name="Golyshina O.V."/>
            <person name="Manteca A."/>
            <person name="Ramos J.L."/>
            <person name="Gallego J.R."/>
            <person name="Llorente I."/>
            <person name="Martins Dos Santos V.A."/>
            <person name="Jensen O.N."/>
            <person name="Pelaez A.I."/>
            <person name="Sanchez J."/>
            <person name="Ferrer M."/>
        </authorList>
    </citation>
    <scope>NUCLEOTIDE SEQUENCE</scope>
</reference>
<dbReference type="Pfam" id="PF02737">
    <property type="entry name" value="3HCDH_N"/>
    <property type="match status" value="1"/>
</dbReference>
<comment type="caution">
    <text evidence="2">The sequence shown here is derived from an EMBL/GenBank/DDBJ whole genome shotgun (WGS) entry which is preliminary data.</text>
</comment>
<keyword evidence="2" id="KW-0413">Isomerase</keyword>
<dbReference type="EMBL" id="AUZZ01003641">
    <property type="protein sequence ID" value="EQD56413.1"/>
    <property type="molecule type" value="Genomic_DNA"/>
</dbReference>
<dbReference type="PANTHER" id="PTHR48075">
    <property type="entry name" value="3-HYDROXYACYL-COA DEHYDROGENASE FAMILY PROTEIN"/>
    <property type="match status" value="1"/>
</dbReference>
<feature type="non-terminal residue" evidence="2">
    <location>
        <position position="137"/>
    </location>
</feature>
<dbReference type="InterPro" id="IPR006176">
    <property type="entry name" value="3-OHacyl-CoA_DH_NAD-bd"/>
</dbReference>
<dbReference type="PANTHER" id="PTHR48075:SF7">
    <property type="entry name" value="3-HYDROXYACYL-COA DEHYDROGENASE-RELATED"/>
    <property type="match status" value="1"/>
</dbReference>
<organism evidence="2">
    <name type="scientific">mine drainage metagenome</name>
    <dbReference type="NCBI Taxonomy" id="410659"/>
    <lineage>
        <taxon>unclassified sequences</taxon>
        <taxon>metagenomes</taxon>
        <taxon>ecological metagenomes</taxon>
    </lineage>
</organism>
<feature type="domain" description="3-hydroxyacyl-CoA dehydrogenase NAD binding" evidence="1">
    <location>
        <begin position="10"/>
        <end position="135"/>
    </location>
</feature>
<dbReference type="InterPro" id="IPR036291">
    <property type="entry name" value="NAD(P)-bd_dom_sf"/>
</dbReference>
<accession>T1AIS0</accession>
<dbReference type="Gene3D" id="3.40.50.720">
    <property type="entry name" value="NAD(P)-binding Rossmann-like Domain"/>
    <property type="match status" value="1"/>
</dbReference>
<reference evidence="2" key="1">
    <citation type="submission" date="2013-08" db="EMBL/GenBank/DDBJ databases">
        <authorList>
            <person name="Mendez C."/>
            <person name="Richter M."/>
            <person name="Ferrer M."/>
            <person name="Sanchez J."/>
        </authorList>
    </citation>
    <scope>NUCLEOTIDE SEQUENCE</scope>
</reference>
<protein>
    <submittedName>
        <fullName evidence="2">3-hydroxyacyl-CoA dehydrogenase NAD-binding protein</fullName>
        <ecNumber evidence="2">5.-.-.-</ecNumber>
    </submittedName>
</protein>
<dbReference type="GO" id="GO:0070403">
    <property type="term" value="F:NAD+ binding"/>
    <property type="evidence" value="ECO:0007669"/>
    <property type="project" value="InterPro"/>
</dbReference>
<dbReference type="GO" id="GO:0006631">
    <property type="term" value="P:fatty acid metabolic process"/>
    <property type="evidence" value="ECO:0007669"/>
    <property type="project" value="InterPro"/>
</dbReference>
<dbReference type="EC" id="5.-.-.-" evidence="2"/>
<gene>
    <name evidence="2" type="ORF">B2A_05265</name>
</gene>
<name>T1AIS0_9ZZZZ</name>
<dbReference type="AlphaFoldDB" id="T1AIS0"/>
<sequence length="137" mass="14274">MAETNFVIRKVAVLGAGVMGAQIAAHLVNAGVPTVLFDLSEPGGGNGIVLKSIGALGKQQPPPLGTRDLAEFIEPANYEEHLGRLAQCDLVIEAIAERLDWKTELYRKVAPALSPQAIFATNTSGLSIGALAAACPQ</sequence>
<dbReference type="GO" id="GO:0016853">
    <property type="term" value="F:isomerase activity"/>
    <property type="evidence" value="ECO:0007669"/>
    <property type="project" value="UniProtKB-KW"/>
</dbReference>
<evidence type="ECO:0000313" key="2">
    <source>
        <dbReference type="EMBL" id="EQD56413.1"/>
    </source>
</evidence>